<keyword evidence="2" id="KW-1185">Reference proteome</keyword>
<protein>
    <submittedName>
        <fullName evidence="1">Uncharacterized protein</fullName>
    </submittedName>
</protein>
<evidence type="ECO:0000313" key="2">
    <source>
        <dbReference type="Proteomes" id="UP001163321"/>
    </source>
</evidence>
<name>A0ACC0WRR2_9STRA</name>
<sequence>MRRPSLSTESGYSMSTTGDGSPSDAVYDAATECYVCDKKFHAFRRKHRCRSCGKAVCGGCARTHKVLPSSSLVRSPNEPVRVCDGCIRDENLMMLERRRAEDIERARARQVAAMQEEERQRELERHQREREIAEALARREKRLRTIEERHLGPRPDLRTLRSRYSRSLDDCARDARPQSLYTKELSSFLEDAEKRSVALIAKPCCSQDMFEDKEDVVVTESVETTMVQEADECAICLETMDVGHAIYTTACGHSFHWSCLKEIQKSDSSNYDKCPSCRATMTEMQVKKQCDHPRVRLGHRYCRDCGAAITESDAKPRMGDPAAGDGAAGSGMHRMLARSGAVNGNQPMSFRGSPHGALVRCPQCQIQMRVLPHMYNILCVWALPLSALKKFGVFSIHSRRVACPSGHMFLVQVATSSAHGRYDSRGGPTGPRVASRDIAIGYPASYYRPTYSEL</sequence>
<organism evidence="1 2">
    <name type="scientific">Peronosclerospora sorghi</name>
    <dbReference type="NCBI Taxonomy" id="230839"/>
    <lineage>
        <taxon>Eukaryota</taxon>
        <taxon>Sar</taxon>
        <taxon>Stramenopiles</taxon>
        <taxon>Oomycota</taxon>
        <taxon>Peronosporomycetes</taxon>
        <taxon>Peronosporales</taxon>
        <taxon>Peronosporaceae</taxon>
        <taxon>Peronosclerospora</taxon>
    </lineage>
</organism>
<gene>
    <name evidence="1" type="ORF">PsorP6_000841</name>
</gene>
<proteinExistence type="predicted"/>
<dbReference type="EMBL" id="CM047580">
    <property type="protein sequence ID" value="KAI9921434.1"/>
    <property type="molecule type" value="Genomic_DNA"/>
</dbReference>
<comment type="caution">
    <text evidence="1">The sequence shown here is derived from an EMBL/GenBank/DDBJ whole genome shotgun (WGS) entry which is preliminary data.</text>
</comment>
<accession>A0ACC0WRR2</accession>
<reference evidence="1 2" key="1">
    <citation type="journal article" date="2022" name="bioRxiv">
        <title>The genome of the oomycete Peronosclerospora sorghi, a cosmopolitan pathogen of maize and sorghum, is inflated with dispersed pseudogenes.</title>
        <authorList>
            <person name="Fletcher K."/>
            <person name="Martin F."/>
            <person name="Isakeit T."/>
            <person name="Cavanaugh K."/>
            <person name="Magill C."/>
            <person name="Michelmore R."/>
        </authorList>
    </citation>
    <scope>NUCLEOTIDE SEQUENCE [LARGE SCALE GENOMIC DNA]</scope>
    <source>
        <strain evidence="1">P6</strain>
    </source>
</reference>
<evidence type="ECO:0000313" key="1">
    <source>
        <dbReference type="EMBL" id="KAI9921434.1"/>
    </source>
</evidence>
<dbReference type="Proteomes" id="UP001163321">
    <property type="component" value="Chromosome 1"/>
</dbReference>